<accession>A0A8T8I5U9</accession>
<dbReference type="Pfam" id="PF04229">
    <property type="entry name" value="GrpB"/>
    <property type="match status" value="1"/>
</dbReference>
<sequence length="90" mass="9540">MVLITVAVCRRPSSSITTRAWRVRAPRLLAEVGGVFAPLAGSDRFAYEHIGSTAVPGLAAKPFLDLQVRMPSLPGLAELADVLAPTPFVV</sequence>
<protein>
    <submittedName>
        <fullName evidence="1">GrpB family protein</fullName>
    </submittedName>
</protein>
<proteinExistence type="predicted"/>
<dbReference type="Gene3D" id="3.30.460.10">
    <property type="entry name" value="Beta Polymerase, domain 2"/>
    <property type="match status" value="1"/>
</dbReference>
<reference evidence="1" key="1">
    <citation type="submission" date="2021-04" db="EMBL/GenBank/DDBJ databases">
        <title>Saccharothrix algeriensis WGS.</title>
        <authorList>
            <person name="Stuskova K."/>
            <person name="Hakalova E."/>
            <person name="Tebbal A.B."/>
            <person name="Eichmeier A."/>
        </authorList>
    </citation>
    <scope>NUCLEOTIDE SEQUENCE</scope>
    <source>
        <strain evidence="1">NRRL B-24137</strain>
    </source>
</reference>
<feature type="non-terminal residue" evidence="1">
    <location>
        <position position="90"/>
    </location>
</feature>
<gene>
    <name evidence="1" type="ORF">J7S33_14770</name>
</gene>
<dbReference type="EMBL" id="CP072788">
    <property type="protein sequence ID" value="QTR06192.1"/>
    <property type="molecule type" value="Genomic_DNA"/>
</dbReference>
<evidence type="ECO:0000313" key="1">
    <source>
        <dbReference type="EMBL" id="QTR06192.1"/>
    </source>
</evidence>
<dbReference type="InterPro" id="IPR043519">
    <property type="entry name" value="NT_sf"/>
</dbReference>
<dbReference type="InterPro" id="IPR007344">
    <property type="entry name" value="GrpB/CoaE"/>
</dbReference>
<dbReference type="Proteomes" id="UP000671828">
    <property type="component" value="Chromosome"/>
</dbReference>
<dbReference type="SUPFAM" id="SSF81301">
    <property type="entry name" value="Nucleotidyltransferase"/>
    <property type="match status" value="1"/>
</dbReference>
<name>A0A8T8I5U9_9PSEU</name>
<organism evidence="1 2">
    <name type="scientific">Saccharothrix algeriensis</name>
    <dbReference type="NCBI Taxonomy" id="173560"/>
    <lineage>
        <taxon>Bacteria</taxon>
        <taxon>Bacillati</taxon>
        <taxon>Actinomycetota</taxon>
        <taxon>Actinomycetes</taxon>
        <taxon>Pseudonocardiales</taxon>
        <taxon>Pseudonocardiaceae</taxon>
        <taxon>Saccharothrix</taxon>
    </lineage>
</organism>
<dbReference type="AlphaFoldDB" id="A0A8T8I5U9"/>
<evidence type="ECO:0000313" key="2">
    <source>
        <dbReference type="Proteomes" id="UP000671828"/>
    </source>
</evidence>